<organism evidence="2 3">
    <name type="scientific">Mucilaginibacter mallensis</name>
    <dbReference type="NCBI Taxonomy" id="652787"/>
    <lineage>
        <taxon>Bacteria</taxon>
        <taxon>Pseudomonadati</taxon>
        <taxon>Bacteroidota</taxon>
        <taxon>Sphingobacteriia</taxon>
        <taxon>Sphingobacteriales</taxon>
        <taxon>Sphingobacteriaceae</taxon>
        <taxon>Mucilaginibacter</taxon>
    </lineage>
</organism>
<evidence type="ECO:0000256" key="1">
    <source>
        <dbReference type="SAM" id="Phobius"/>
    </source>
</evidence>
<evidence type="ECO:0000313" key="3">
    <source>
        <dbReference type="Proteomes" id="UP000199679"/>
    </source>
</evidence>
<name>A0A1H2BVY6_MUCMA</name>
<accession>A0A1H2BVY6</accession>
<keyword evidence="1" id="KW-1133">Transmembrane helix</keyword>
<reference evidence="2 3" key="1">
    <citation type="submission" date="2016-10" db="EMBL/GenBank/DDBJ databases">
        <authorList>
            <person name="de Groot N.N."/>
        </authorList>
    </citation>
    <scope>NUCLEOTIDE SEQUENCE [LARGE SCALE GENOMIC DNA]</scope>
    <source>
        <strain evidence="2 3">MP1X4</strain>
    </source>
</reference>
<keyword evidence="3" id="KW-1185">Reference proteome</keyword>
<gene>
    <name evidence="2" type="ORF">SAMN05216490_4369</name>
</gene>
<dbReference type="STRING" id="652787.SAMN05216490_4369"/>
<proteinExistence type="predicted"/>
<dbReference type="Proteomes" id="UP000199679">
    <property type="component" value="Chromosome I"/>
</dbReference>
<keyword evidence="1" id="KW-0472">Membrane</keyword>
<sequence length="59" mass="6778">MLYYKYIQALKHCSEDIQLSLNMTKTELAIKHIKNSPFRGLGAWGLGFLQTAAFWFAVL</sequence>
<protein>
    <submittedName>
        <fullName evidence="2">Uncharacterized protein</fullName>
    </submittedName>
</protein>
<evidence type="ECO:0000313" key="2">
    <source>
        <dbReference type="EMBL" id="SDT61916.1"/>
    </source>
</evidence>
<dbReference type="AlphaFoldDB" id="A0A1H2BVY6"/>
<feature type="transmembrane region" description="Helical" evidence="1">
    <location>
        <begin position="41"/>
        <end position="58"/>
    </location>
</feature>
<keyword evidence="1" id="KW-0812">Transmembrane</keyword>
<dbReference type="EMBL" id="LT629740">
    <property type="protein sequence ID" value="SDT61916.1"/>
    <property type="molecule type" value="Genomic_DNA"/>
</dbReference>